<sequence length="155" mass="17411">MPKTAKKLNDKDNIQTDIETLLEEVVDCKYIIREKLDTDPDNLSAHRMYCVYVGKILEIKKTIIQAQLTDQESLLLTALRSVVQTLIEKGEAKAAETVGSYLEEMGEKVRSQWLQPKEQGRAITQSGRSSKQRSRPSARTRPGKSKNASAKPVPI</sequence>
<organism evidence="2">
    <name type="scientific">hydrothermal vent metagenome</name>
    <dbReference type="NCBI Taxonomy" id="652676"/>
    <lineage>
        <taxon>unclassified sequences</taxon>
        <taxon>metagenomes</taxon>
        <taxon>ecological metagenomes</taxon>
    </lineage>
</organism>
<proteinExistence type="predicted"/>
<feature type="region of interest" description="Disordered" evidence="1">
    <location>
        <begin position="113"/>
        <end position="155"/>
    </location>
</feature>
<feature type="compositionally biased region" description="Basic residues" evidence="1">
    <location>
        <begin position="130"/>
        <end position="144"/>
    </location>
</feature>
<dbReference type="AlphaFoldDB" id="A0A3B1DHR4"/>
<reference evidence="2" key="1">
    <citation type="submission" date="2018-06" db="EMBL/GenBank/DDBJ databases">
        <authorList>
            <person name="Zhirakovskaya E."/>
        </authorList>
    </citation>
    <scope>NUCLEOTIDE SEQUENCE</scope>
</reference>
<dbReference type="EMBL" id="UOGG01000052">
    <property type="protein sequence ID" value="VAX28177.1"/>
    <property type="molecule type" value="Genomic_DNA"/>
</dbReference>
<gene>
    <name evidence="2" type="ORF">MNBD_NITROSPINAE05-800</name>
</gene>
<evidence type="ECO:0000313" key="2">
    <source>
        <dbReference type="EMBL" id="VAX28177.1"/>
    </source>
</evidence>
<protein>
    <submittedName>
        <fullName evidence="2">Uncharacterized protein</fullName>
    </submittedName>
</protein>
<name>A0A3B1DHR4_9ZZZZ</name>
<accession>A0A3B1DHR4</accession>
<evidence type="ECO:0000256" key="1">
    <source>
        <dbReference type="SAM" id="MobiDB-lite"/>
    </source>
</evidence>